<accession>A0A370X793</accession>
<gene>
    <name evidence="1" type="ORF">DWU99_10305</name>
</gene>
<dbReference type="RefSeq" id="WP_115477941.1">
    <property type="nucleotide sequence ID" value="NZ_QRBF01000003.1"/>
</dbReference>
<reference evidence="1 2" key="1">
    <citation type="submission" date="2018-07" db="EMBL/GenBank/DDBJ databases">
        <title>Dyella monticola sp. nov. and Dyella psychrodurans sp. nov. isolated from monsoon evergreen broad-leaved forest soil of Dinghu Mountain, China.</title>
        <authorList>
            <person name="Gao Z."/>
            <person name="Qiu L."/>
        </authorList>
    </citation>
    <scope>NUCLEOTIDE SEQUENCE [LARGE SCALE GENOMIC DNA]</scope>
    <source>
        <strain evidence="1 2">4MSK11</strain>
    </source>
</reference>
<keyword evidence="2" id="KW-1185">Reference proteome</keyword>
<name>A0A370X793_9GAMM</name>
<proteinExistence type="predicted"/>
<dbReference type="AlphaFoldDB" id="A0A370X793"/>
<dbReference type="OrthoDB" id="9794834at2"/>
<evidence type="ECO:0008006" key="3">
    <source>
        <dbReference type="Google" id="ProtNLM"/>
    </source>
</evidence>
<protein>
    <recommendedName>
        <fullName evidence="3">ImmA/IrrE family metallo-endopeptidase</fullName>
    </recommendedName>
</protein>
<organism evidence="1 2">
    <name type="scientific">Dyella psychrodurans</name>
    <dbReference type="NCBI Taxonomy" id="1927960"/>
    <lineage>
        <taxon>Bacteria</taxon>
        <taxon>Pseudomonadati</taxon>
        <taxon>Pseudomonadota</taxon>
        <taxon>Gammaproteobacteria</taxon>
        <taxon>Lysobacterales</taxon>
        <taxon>Rhodanobacteraceae</taxon>
        <taxon>Dyella</taxon>
    </lineage>
</organism>
<dbReference type="Gene3D" id="1.10.10.2910">
    <property type="match status" value="1"/>
</dbReference>
<dbReference type="Proteomes" id="UP000255334">
    <property type="component" value="Unassembled WGS sequence"/>
</dbReference>
<comment type="caution">
    <text evidence="1">The sequence shown here is derived from an EMBL/GenBank/DDBJ whole genome shotgun (WGS) entry which is preliminary data.</text>
</comment>
<sequence length="310" mass="35357">MIDVLVGDIQKRRIRDQVDRILSDLGRPEPPLRLEDVRSLLRLDLRYYSSSDVSLIGELTHKFQILTRKTLPDAGKHLLSALAKSRLCAFWVPQDSRIFVDANLPDRKHRWIEAHEISHSVTPWHKHYLLGDNTQTLDPGCHATLEAEANYGAGRLLFLQDQFFNDARDLNLSFDSIRRLAKRYDNSILSTFWRTVEDRDPALPVFGLISIHPKHPAIGDHDGPDPWRYFIRSAAFRIQFGDLAPADIYPVLEKQVAYRKTGPVLQCTHAFADASGCVWEFVIESFSNGYQVLTLGWAQRMLPSTVVAVS</sequence>
<evidence type="ECO:0000313" key="2">
    <source>
        <dbReference type="Proteomes" id="UP000255334"/>
    </source>
</evidence>
<evidence type="ECO:0000313" key="1">
    <source>
        <dbReference type="EMBL" id="RDS84140.1"/>
    </source>
</evidence>
<dbReference type="EMBL" id="QRBF01000003">
    <property type="protein sequence ID" value="RDS84140.1"/>
    <property type="molecule type" value="Genomic_DNA"/>
</dbReference>